<dbReference type="GO" id="GO:0004714">
    <property type="term" value="F:transmembrane receptor protein tyrosine kinase activity"/>
    <property type="evidence" value="ECO:0007669"/>
    <property type="project" value="UniProtKB-EC"/>
</dbReference>
<proteinExistence type="predicted"/>
<evidence type="ECO:0000256" key="2">
    <source>
        <dbReference type="ARBA" id="ARBA00022679"/>
    </source>
</evidence>
<sequence length="115" mass="12973">MATLLLLYLAHLAPTLGAPVQQPPPSTIEKQYDLCTSTPSACKGIIGGIIAFVVLALLLVWYIWRRRKRRRKAKAEAEAARLKEIADKKQQKETEHIVNKTQLAMTRKMLDIQPP</sequence>
<evidence type="ECO:0000256" key="5">
    <source>
        <dbReference type="SAM" id="Coils"/>
    </source>
</evidence>
<evidence type="ECO:0000256" key="3">
    <source>
        <dbReference type="ARBA" id="ARBA00022777"/>
    </source>
</evidence>
<keyword evidence="4" id="KW-0829">Tyrosine-protein kinase</keyword>
<name>A0AAD9CZE6_PAPLA</name>
<keyword evidence="7" id="KW-0732">Signal</keyword>
<evidence type="ECO:0000256" key="7">
    <source>
        <dbReference type="SAM" id="SignalP"/>
    </source>
</evidence>
<feature type="coiled-coil region" evidence="5">
    <location>
        <begin position="65"/>
        <end position="95"/>
    </location>
</feature>
<keyword evidence="3" id="KW-0418">Kinase</keyword>
<organism evidence="8 9">
    <name type="scientific">Papiliotrema laurentii</name>
    <name type="common">Cryptococcus laurentii</name>
    <dbReference type="NCBI Taxonomy" id="5418"/>
    <lineage>
        <taxon>Eukaryota</taxon>
        <taxon>Fungi</taxon>
        <taxon>Dikarya</taxon>
        <taxon>Basidiomycota</taxon>
        <taxon>Agaricomycotina</taxon>
        <taxon>Tremellomycetes</taxon>
        <taxon>Tremellales</taxon>
        <taxon>Rhynchogastremaceae</taxon>
        <taxon>Papiliotrema</taxon>
    </lineage>
</organism>
<dbReference type="EMBL" id="JAODAN010000005">
    <property type="protein sequence ID" value="KAK1924277.1"/>
    <property type="molecule type" value="Genomic_DNA"/>
</dbReference>
<feature type="signal peptide" evidence="7">
    <location>
        <begin position="1"/>
        <end position="17"/>
    </location>
</feature>
<keyword evidence="9" id="KW-1185">Reference proteome</keyword>
<gene>
    <name evidence="8" type="ORF">DB88DRAFT_546310</name>
</gene>
<dbReference type="Gene3D" id="6.10.250.2930">
    <property type="match status" value="1"/>
</dbReference>
<keyword evidence="2" id="KW-0808">Transferase</keyword>
<dbReference type="Proteomes" id="UP001182556">
    <property type="component" value="Unassembled WGS sequence"/>
</dbReference>
<keyword evidence="6" id="KW-1133">Transmembrane helix</keyword>
<feature type="chain" id="PRO_5042236929" description="receptor protein-tyrosine kinase" evidence="7">
    <location>
        <begin position="18"/>
        <end position="115"/>
    </location>
</feature>
<evidence type="ECO:0000313" key="9">
    <source>
        <dbReference type="Proteomes" id="UP001182556"/>
    </source>
</evidence>
<accession>A0AAD9CZE6</accession>
<dbReference type="AlphaFoldDB" id="A0AAD9CZE6"/>
<feature type="transmembrane region" description="Helical" evidence="6">
    <location>
        <begin position="41"/>
        <end position="64"/>
    </location>
</feature>
<keyword evidence="6" id="KW-0812">Transmembrane</keyword>
<evidence type="ECO:0000256" key="1">
    <source>
        <dbReference type="ARBA" id="ARBA00011902"/>
    </source>
</evidence>
<comment type="caution">
    <text evidence="8">The sequence shown here is derived from an EMBL/GenBank/DDBJ whole genome shotgun (WGS) entry which is preliminary data.</text>
</comment>
<protein>
    <recommendedName>
        <fullName evidence="1">receptor protein-tyrosine kinase</fullName>
        <ecNumber evidence="1">2.7.10.1</ecNumber>
    </recommendedName>
</protein>
<dbReference type="InterPro" id="IPR044912">
    <property type="entry name" value="Egfr_JX_dom"/>
</dbReference>
<evidence type="ECO:0000256" key="6">
    <source>
        <dbReference type="SAM" id="Phobius"/>
    </source>
</evidence>
<evidence type="ECO:0000313" key="8">
    <source>
        <dbReference type="EMBL" id="KAK1924277.1"/>
    </source>
</evidence>
<evidence type="ECO:0000256" key="4">
    <source>
        <dbReference type="ARBA" id="ARBA00023137"/>
    </source>
</evidence>
<dbReference type="EC" id="2.7.10.1" evidence="1"/>
<keyword evidence="5" id="KW-0175">Coiled coil</keyword>
<reference evidence="8" key="1">
    <citation type="submission" date="2023-02" db="EMBL/GenBank/DDBJ databases">
        <title>Identification and recombinant expression of a fungal hydrolase from Papiliotrema laurentii that hydrolyzes apple cutin and clears colloidal polyester polyurethane.</title>
        <authorList>
            <consortium name="DOE Joint Genome Institute"/>
            <person name="Roman V.A."/>
            <person name="Bojanowski C."/>
            <person name="Crable B.R."/>
            <person name="Wagner D.N."/>
            <person name="Hung C.S."/>
            <person name="Nadeau L.J."/>
            <person name="Schratz L."/>
            <person name="Haridas S."/>
            <person name="Pangilinan J."/>
            <person name="Lipzen A."/>
            <person name="Na H."/>
            <person name="Yan M."/>
            <person name="Ng V."/>
            <person name="Grigoriev I.V."/>
            <person name="Spatafora J.W."/>
            <person name="Barlow D."/>
            <person name="Biffinger J."/>
            <person name="Kelley-Loughnane N."/>
            <person name="Varaljay V.A."/>
            <person name="Crookes-Goodson W.J."/>
        </authorList>
    </citation>
    <scope>NUCLEOTIDE SEQUENCE</scope>
    <source>
        <strain evidence="8">5307AH</strain>
    </source>
</reference>
<keyword evidence="6" id="KW-0472">Membrane</keyword>